<dbReference type="Pfam" id="PF13336">
    <property type="entry name" value="AcetylCoA_hyd_C"/>
    <property type="match status" value="1"/>
</dbReference>
<dbReference type="GO" id="GO:0016787">
    <property type="term" value="F:hydrolase activity"/>
    <property type="evidence" value="ECO:0007669"/>
    <property type="project" value="UniProtKB-KW"/>
</dbReference>
<dbReference type="Gene3D" id="3.30.750.70">
    <property type="entry name" value="4-hydroxybutyrate coenzyme like domains"/>
    <property type="match status" value="1"/>
</dbReference>
<evidence type="ECO:0000259" key="1">
    <source>
        <dbReference type="Pfam" id="PF13336"/>
    </source>
</evidence>
<organism evidence="2 3">
    <name type="scientific">Candidatus Marimicrobium litorale</name>
    <dbReference type="NCBI Taxonomy" id="2518991"/>
    <lineage>
        <taxon>Bacteria</taxon>
        <taxon>Pseudomonadati</taxon>
        <taxon>Pseudomonadota</taxon>
        <taxon>Gammaproteobacteria</taxon>
        <taxon>Cellvibrionales</taxon>
        <taxon>Halieaceae</taxon>
        <taxon>Marimicrobium</taxon>
    </lineage>
</organism>
<dbReference type="Gene3D" id="3.40.1080.10">
    <property type="entry name" value="Glutaconate Coenzyme A-transferase"/>
    <property type="match status" value="1"/>
</dbReference>
<dbReference type="PANTHER" id="PTHR21432:SF20">
    <property type="entry name" value="ACETYL-COA HYDROLASE"/>
    <property type="match status" value="1"/>
</dbReference>
<dbReference type="InterPro" id="IPR046433">
    <property type="entry name" value="ActCoA_hydro"/>
</dbReference>
<reference evidence="2" key="1">
    <citation type="submission" date="2019-02" db="EMBL/GenBank/DDBJ databases">
        <authorList>
            <person name="Li S.-H."/>
        </authorList>
    </citation>
    <scope>NUCLEOTIDE SEQUENCE</scope>
    <source>
        <strain evidence="2">IMCC11814</strain>
    </source>
</reference>
<dbReference type="InterPro" id="IPR038460">
    <property type="entry name" value="AcetylCoA_hyd_C_sf"/>
</dbReference>
<dbReference type="Gene3D" id="3.40.1080.20">
    <property type="entry name" value="Acetyl-CoA hydrolase/transferase C-terminal domain"/>
    <property type="match status" value="1"/>
</dbReference>
<keyword evidence="2" id="KW-0378">Hydrolase</keyword>
<dbReference type="SUPFAM" id="SSF100950">
    <property type="entry name" value="NagB/RpiA/CoA transferase-like"/>
    <property type="match status" value="2"/>
</dbReference>
<feature type="domain" description="Acetyl-CoA hydrolase/transferase C-terminal" evidence="1">
    <location>
        <begin position="263"/>
        <end position="412"/>
    </location>
</feature>
<name>A0ABT3T4M8_9GAMM</name>
<protein>
    <submittedName>
        <fullName evidence="2">Acetyl-CoA hydrolase/transferase family protein</fullName>
    </submittedName>
</protein>
<keyword evidence="3" id="KW-1185">Reference proteome</keyword>
<dbReference type="InterPro" id="IPR037171">
    <property type="entry name" value="NagB/RpiA_transferase-like"/>
</dbReference>
<proteinExistence type="predicted"/>
<dbReference type="Proteomes" id="UP001143304">
    <property type="component" value="Unassembled WGS sequence"/>
</dbReference>
<sequence>MPTAITLDNLNFADYVKPGDTVTWGQGCAEPLMLTKTLVRQRSMIGHFSIFVGLSFSDTLNNTHLDDFNVISYGAMGTNSTLGSKLQILPGNYSSIPRIIADRTLPIDVVLVQLSPRGPDGHYSLGFANDYLIPAMQSARLVIAEVNDQVPCTTLAQPLDESLLDVVIHCSNAAINGPSSAIGKTEKQIASHLQDIIQDGAVIQYGIGSVPSAILSSLSQHRRLGIYSGMLTEDVIPLIESGVITNETNTVRPGITVGALAIGGEDMRHFLHLNKEIELHPAAATHGARYLAQQDRLVAINSAIEVDLYGQVNAEVIKNRYIGAVGGQVDFMHAASTQQDGLSIIAMPSTTRDGNRSRIVARLNTSLITTGKSDVDIVATEMGIADLRGKTITQRMQALRNVAAPQFRDEIDKIMPRTMP</sequence>
<dbReference type="EMBL" id="SHNO01000001">
    <property type="protein sequence ID" value="MCX2977214.1"/>
    <property type="molecule type" value="Genomic_DNA"/>
</dbReference>
<dbReference type="InterPro" id="IPR026888">
    <property type="entry name" value="AcetylCoA_hyd_C"/>
</dbReference>
<comment type="caution">
    <text evidence="2">The sequence shown here is derived from an EMBL/GenBank/DDBJ whole genome shotgun (WGS) entry which is preliminary data.</text>
</comment>
<accession>A0ABT3T4M8</accession>
<evidence type="ECO:0000313" key="2">
    <source>
        <dbReference type="EMBL" id="MCX2977214.1"/>
    </source>
</evidence>
<dbReference type="RefSeq" id="WP_279248943.1">
    <property type="nucleotide sequence ID" value="NZ_SHNO01000001.1"/>
</dbReference>
<gene>
    <name evidence="2" type="ORF">EYC82_07585</name>
</gene>
<evidence type="ECO:0000313" key="3">
    <source>
        <dbReference type="Proteomes" id="UP001143304"/>
    </source>
</evidence>
<dbReference type="PANTHER" id="PTHR21432">
    <property type="entry name" value="ACETYL-COA HYDROLASE-RELATED"/>
    <property type="match status" value="1"/>
</dbReference>